<reference evidence="2 3" key="1">
    <citation type="submission" date="2024-03" db="EMBL/GenBank/DDBJ databases">
        <title>Community enrichment and isolation of bacterial strains for fucoidan degradation.</title>
        <authorList>
            <person name="Sichert A."/>
        </authorList>
    </citation>
    <scope>NUCLEOTIDE SEQUENCE [LARGE SCALE GENOMIC DNA]</scope>
    <source>
        <strain evidence="2 3">AS12</strain>
    </source>
</reference>
<keyword evidence="3" id="KW-1185">Reference proteome</keyword>
<name>A0ABU9SUN3_9ALTE</name>
<evidence type="ECO:0000256" key="1">
    <source>
        <dbReference type="SAM" id="SignalP"/>
    </source>
</evidence>
<feature type="signal peptide" evidence="1">
    <location>
        <begin position="1"/>
        <end position="22"/>
    </location>
</feature>
<feature type="chain" id="PRO_5047300140" evidence="1">
    <location>
        <begin position="23"/>
        <end position="147"/>
    </location>
</feature>
<dbReference type="RefSeq" id="WP_342881551.1">
    <property type="nucleotide sequence ID" value="NZ_JBBMQS010000005.1"/>
</dbReference>
<accession>A0ABU9SUN3</accession>
<proteinExistence type="predicted"/>
<comment type="caution">
    <text evidence="2">The sequence shown here is derived from an EMBL/GenBank/DDBJ whole genome shotgun (WGS) entry which is preliminary data.</text>
</comment>
<sequence>MPVNIVKLTAMVLIFLTNAAFAEVEISDATIRLLPPSVPNTSAYFTVTNTSDQDVSLVGGSADIAEKTELHNHFMQGEVMRMEKQDAVVIPAGETVKFAPGGLHMMIFGLKQPLKKEQIIPLALITKDGQQINFSAVVVSPNQHHHH</sequence>
<dbReference type="SUPFAM" id="SSF110087">
    <property type="entry name" value="DR1885-like metal-binding protein"/>
    <property type="match status" value="1"/>
</dbReference>
<keyword evidence="1" id="KW-0732">Signal</keyword>
<dbReference type="Pfam" id="PF04314">
    <property type="entry name" value="PCuAC"/>
    <property type="match status" value="1"/>
</dbReference>
<dbReference type="EMBL" id="JBBMQS010000005">
    <property type="protein sequence ID" value="MEM5497590.1"/>
    <property type="molecule type" value="Genomic_DNA"/>
</dbReference>
<evidence type="ECO:0000313" key="3">
    <source>
        <dbReference type="Proteomes" id="UP001461163"/>
    </source>
</evidence>
<dbReference type="Proteomes" id="UP001461163">
    <property type="component" value="Unassembled WGS sequence"/>
</dbReference>
<dbReference type="Gene3D" id="2.60.40.1890">
    <property type="entry name" value="PCu(A)C copper chaperone"/>
    <property type="match status" value="1"/>
</dbReference>
<dbReference type="PANTHER" id="PTHR36302">
    <property type="entry name" value="BLR7088 PROTEIN"/>
    <property type="match status" value="1"/>
</dbReference>
<evidence type="ECO:0000313" key="2">
    <source>
        <dbReference type="EMBL" id="MEM5497590.1"/>
    </source>
</evidence>
<organism evidence="2 3">
    <name type="scientific">Paraglaciecola mesophila</name>
    <dbReference type="NCBI Taxonomy" id="197222"/>
    <lineage>
        <taxon>Bacteria</taxon>
        <taxon>Pseudomonadati</taxon>
        <taxon>Pseudomonadota</taxon>
        <taxon>Gammaproteobacteria</taxon>
        <taxon>Alteromonadales</taxon>
        <taxon>Alteromonadaceae</taxon>
        <taxon>Paraglaciecola</taxon>
    </lineage>
</organism>
<protein>
    <submittedName>
        <fullName evidence="2">Copper chaperone PCu(A)C</fullName>
    </submittedName>
</protein>
<dbReference type="InterPro" id="IPR007410">
    <property type="entry name" value="LpqE-like"/>
</dbReference>
<gene>
    <name evidence="2" type="ORF">WNY77_09320</name>
</gene>
<dbReference type="PANTHER" id="PTHR36302:SF1">
    <property type="entry name" value="COPPER CHAPERONE PCU(A)C"/>
    <property type="match status" value="1"/>
</dbReference>
<dbReference type="InterPro" id="IPR036182">
    <property type="entry name" value="PCuAC_sf"/>
</dbReference>
<dbReference type="InterPro" id="IPR058248">
    <property type="entry name" value="Lxx211020-like"/>
</dbReference>